<reference evidence="1" key="2">
    <citation type="journal article" date="2015" name="Fish Shellfish Immunol.">
        <title>Early steps in the European eel (Anguilla anguilla)-Vibrio vulnificus interaction in the gills: Role of the RtxA13 toxin.</title>
        <authorList>
            <person name="Callol A."/>
            <person name="Pajuelo D."/>
            <person name="Ebbesson L."/>
            <person name="Teles M."/>
            <person name="MacKenzie S."/>
            <person name="Amaro C."/>
        </authorList>
    </citation>
    <scope>NUCLEOTIDE SEQUENCE</scope>
</reference>
<dbReference type="AlphaFoldDB" id="A0A0E9PEA0"/>
<evidence type="ECO:0000313" key="1">
    <source>
        <dbReference type="EMBL" id="JAH02607.1"/>
    </source>
</evidence>
<sequence length="34" mass="3750">MVIPDPASGVHWCLKQHVQSESHGANNMLEHIAL</sequence>
<dbReference type="EMBL" id="GBXM01094735">
    <property type="protein sequence ID" value="JAH13842.1"/>
    <property type="molecule type" value="Transcribed_RNA"/>
</dbReference>
<proteinExistence type="predicted"/>
<dbReference type="EMBL" id="GBXM01105970">
    <property type="protein sequence ID" value="JAH02607.1"/>
    <property type="molecule type" value="Transcribed_RNA"/>
</dbReference>
<name>A0A0E9PEA0_ANGAN</name>
<reference evidence="1" key="1">
    <citation type="submission" date="2014-11" db="EMBL/GenBank/DDBJ databases">
        <authorList>
            <person name="Amaro Gonzalez C."/>
        </authorList>
    </citation>
    <scope>NUCLEOTIDE SEQUENCE</scope>
</reference>
<accession>A0A0E9PEA0</accession>
<organism evidence="1">
    <name type="scientific">Anguilla anguilla</name>
    <name type="common">European freshwater eel</name>
    <name type="synonym">Muraena anguilla</name>
    <dbReference type="NCBI Taxonomy" id="7936"/>
    <lineage>
        <taxon>Eukaryota</taxon>
        <taxon>Metazoa</taxon>
        <taxon>Chordata</taxon>
        <taxon>Craniata</taxon>
        <taxon>Vertebrata</taxon>
        <taxon>Euteleostomi</taxon>
        <taxon>Actinopterygii</taxon>
        <taxon>Neopterygii</taxon>
        <taxon>Teleostei</taxon>
        <taxon>Anguilliformes</taxon>
        <taxon>Anguillidae</taxon>
        <taxon>Anguilla</taxon>
    </lineage>
</organism>
<protein>
    <submittedName>
        <fullName evidence="1">Uncharacterized protein</fullName>
    </submittedName>
</protein>
<dbReference type="EMBL" id="GBXM01068670">
    <property type="protein sequence ID" value="JAH39907.1"/>
    <property type="molecule type" value="Transcribed_RNA"/>
</dbReference>